<dbReference type="SUPFAM" id="SSF51905">
    <property type="entry name" value="FAD/NAD(P)-binding domain"/>
    <property type="match status" value="1"/>
</dbReference>
<dbReference type="PANTHER" id="PTHR43747">
    <property type="entry name" value="FAD-BINDING PROTEIN"/>
    <property type="match status" value="1"/>
</dbReference>
<dbReference type="GO" id="GO:0004497">
    <property type="term" value="F:monooxygenase activity"/>
    <property type="evidence" value="ECO:0007669"/>
    <property type="project" value="UniProtKB-KW"/>
</dbReference>
<proteinExistence type="inferred from homology"/>
<dbReference type="OrthoDB" id="3340390at2759"/>
<dbReference type="GO" id="GO:0140907">
    <property type="term" value="F:flavin-dependent halogenase activity"/>
    <property type="evidence" value="ECO:0007669"/>
    <property type="project" value="UniProtKB-ARBA"/>
</dbReference>
<dbReference type="PANTHER" id="PTHR43747:SF5">
    <property type="entry name" value="FAD-BINDING DOMAIN-CONTAINING PROTEIN"/>
    <property type="match status" value="1"/>
</dbReference>
<dbReference type="OMA" id="HYVIRSA"/>
<dbReference type="Gene3D" id="3.50.50.60">
    <property type="entry name" value="FAD/NAD(P)-binding domain"/>
    <property type="match status" value="1"/>
</dbReference>
<dbReference type="PRINTS" id="PR00419">
    <property type="entry name" value="ADXRDTASE"/>
</dbReference>
<reference evidence="6" key="1">
    <citation type="journal article" date="2017" name="Nat. Ecol. Evol.">
        <title>Genome expansion and lineage-specific genetic innovations in the forest pathogenic fungi Armillaria.</title>
        <authorList>
            <person name="Sipos G."/>
            <person name="Prasanna A.N."/>
            <person name="Walter M.C."/>
            <person name="O'Connor E."/>
            <person name="Balint B."/>
            <person name="Krizsan K."/>
            <person name="Kiss B."/>
            <person name="Hess J."/>
            <person name="Varga T."/>
            <person name="Slot J."/>
            <person name="Riley R."/>
            <person name="Boka B."/>
            <person name="Rigling D."/>
            <person name="Barry K."/>
            <person name="Lee J."/>
            <person name="Mihaltcheva S."/>
            <person name="LaButti K."/>
            <person name="Lipzen A."/>
            <person name="Waldron R."/>
            <person name="Moloney N.M."/>
            <person name="Sperisen C."/>
            <person name="Kredics L."/>
            <person name="Vagvoelgyi C."/>
            <person name="Patrignani A."/>
            <person name="Fitzpatrick D."/>
            <person name="Nagy I."/>
            <person name="Doyle S."/>
            <person name="Anderson J.B."/>
            <person name="Grigoriev I.V."/>
            <person name="Gueldener U."/>
            <person name="Muensterkoetter M."/>
            <person name="Nagy L.G."/>
        </authorList>
    </citation>
    <scope>NUCLEOTIDE SEQUENCE [LARGE SCALE GENOMIC DNA]</scope>
    <source>
        <strain evidence="6">C18/9</strain>
    </source>
</reference>
<dbReference type="InterPro" id="IPR050816">
    <property type="entry name" value="Flavin-dep_Halogenase_NPB"/>
</dbReference>
<dbReference type="InterPro" id="IPR006905">
    <property type="entry name" value="Flavin_halogenase"/>
</dbReference>
<evidence type="ECO:0008006" key="7">
    <source>
        <dbReference type="Google" id="ProtNLM"/>
    </source>
</evidence>
<keyword evidence="3" id="KW-0503">Monooxygenase</keyword>
<keyword evidence="2" id="KW-0560">Oxidoreductase</keyword>
<protein>
    <recommendedName>
        <fullName evidence="7">Halogenase</fullName>
    </recommendedName>
</protein>
<organism evidence="5 6">
    <name type="scientific">Armillaria ostoyae</name>
    <name type="common">Armillaria root rot fungus</name>
    <dbReference type="NCBI Taxonomy" id="47428"/>
    <lineage>
        <taxon>Eukaryota</taxon>
        <taxon>Fungi</taxon>
        <taxon>Dikarya</taxon>
        <taxon>Basidiomycota</taxon>
        <taxon>Agaricomycotina</taxon>
        <taxon>Agaricomycetes</taxon>
        <taxon>Agaricomycetidae</taxon>
        <taxon>Agaricales</taxon>
        <taxon>Marasmiineae</taxon>
        <taxon>Physalacriaceae</taxon>
        <taxon>Armillaria</taxon>
    </lineage>
</organism>
<dbReference type="STRING" id="47428.A0A284RP99"/>
<dbReference type="AlphaFoldDB" id="A0A284RP99"/>
<gene>
    <name evidence="5" type="ORF">ARMOST_13965</name>
</gene>
<dbReference type="Pfam" id="PF04820">
    <property type="entry name" value="Trp_halogenase"/>
    <property type="match status" value="2"/>
</dbReference>
<evidence type="ECO:0000256" key="4">
    <source>
        <dbReference type="ARBA" id="ARBA00049364"/>
    </source>
</evidence>
<comment type="catalytic activity">
    <reaction evidence="4">
        <text>melleolide F + FADH2 + chloride + O2 = 6'-chloromelleolide F + FAD + 2 H2O + H(+)</text>
        <dbReference type="Rhea" id="RHEA:67160"/>
        <dbReference type="ChEBI" id="CHEBI:15377"/>
        <dbReference type="ChEBI" id="CHEBI:15378"/>
        <dbReference type="ChEBI" id="CHEBI:15379"/>
        <dbReference type="ChEBI" id="CHEBI:17996"/>
        <dbReference type="ChEBI" id="CHEBI:57692"/>
        <dbReference type="ChEBI" id="CHEBI:58307"/>
        <dbReference type="ChEBI" id="CHEBI:167712"/>
        <dbReference type="ChEBI" id="CHEBI:167713"/>
    </reaction>
    <physiologicalReaction direction="left-to-right" evidence="4">
        <dbReference type="Rhea" id="RHEA:67161"/>
    </physiologicalReaction>
</comment>
<evidence type="ECO:0000256" key="1">
    <source>
        <dbReference type="ARBA" id="ARBA00005706"/>
    </source>
</evidence>
<evidence type="ECO:0000313" key="6">
    <source>
        <dbReference type="Proteomes" id="UP000219338"/>
    </source>
</evidence>
<accession>A0A284RP99</accession>
<name>A0A284RP99_ARMOS</name>
<evidence type="ECO:0000256" key="2">
    <source>
        <dbReference type="ARBA" id="ARBA00023002"/>
    </source>
</evidence>
<dbReference type="GO" id="GO:0044550">
    <property type="term" value="P:secondary metabolite biosynthetic process"/>
    <property type="evidence" value="ECO:0007669"/>
    <property type="project" value="UniProtKB-ARBA"/>
</dbReference>
<keyword evidence="6" id="KW-1185">Reference proteome</keyword>
<evidence type="ECO:0000313" key="5">
    <source>
        <dbReference type="EMBL" id="SJL10577.1"/>
    </source>
</evidence>
<dbReference type="EMBL" id="FUEG01000012">
    <property type="protein sequence ID" value="SJL10577.1"/>
    <property type="molecule type" value="Genomic_DNA"/>
</dbReference>
<comment type="similarity">
    <text evidence="1">Belongs to the flavin-dependent halogenase family.</text>
</comment>
<dbReference type="Proteomes" id="UP000219338">
    <property type="component" value="Unassembled WGS sequence"/>
</dbReference>
<sequence>MSSLLPSHVQILVVGGGPAGSYCASILAREGFSVVVLEATIFPRYHIGESMLPSVRPFLKFSGADNKIASHGFCPKPGAAVKFQQHKREGYTDFSTLSGGNSPDNAAAWNVKRSEFDEILLRHAEELGAQVFENHKVTNLIFADNNVSEGRPIRAEFSGPDGELRSISFDYLVDASGRVGIMSTKARIYLKNRKFNNTLRNVASWGYWTGAKRYMPGSERDNAPFFEALTDGSGWAWFIPLHDSTVSVGIVTDQASSTARKALSARNGIHYSSKADYLAQLKLAPTVSGKFLCKATLQGENSPTCIRSASDFSYAADRYSGDHFRLIGDASAFIDPFFSSGVHLALLGALTAAASISASIRKTCSELQAAQFHDKKVAIAYTRFLLVVMGVYKQIRNQDLHVLAEASSSVSVFLLISLTSITVIQGTADVGKTVSEDELQKTMDFCKDIFAPTDPQMHEAVGARLGPELCSPSVPIMTDGEIEDLAKDDNEAKLVLKEINARKAVHTMYGGPIHVAAESIDGLALNLEVGNFGLEKVH</sequence>
<dbReference type="InterPro" id="IPR036188">
    <property type="entry name" value="FAD/NAD-bd_sf"/>
</dbReference>
<evidence type="ECO:0000256" key="3">
    <source>
        <dbReference type="ARBA" id="ARBA00023033"/>
    </source>
</evidence>